<name>A0A7Z7HTL2_9PROT</name>
<keyword evidence="4 7" id="KW-0812">Transmembrane</keyword>
<dbReference type="InterPro" id="IPR040423">
    <property type="entry name" value="PEA_transferase"/>
</dbReference>
<evidence type="ECO:0000256" key="1">
    <source>
        <dbReference type="ARBA" id="ARBA00004651"/>
    </source>
</evidence>
<reference evidence="9" key="1">
    <citation type="submission" date="2017-03" db="EMBL/GenBank/DDBJ databases">
        <authorList>
            <consortium name="AG Boll"/>
        </authorList>
    </citation>
    <scope>NUCLEOTIDE SEQUENCE [LARGE SCALE GENOMIC DNA]</scope>
    <source>
        <strain evidence="9">Chol</strain>
    </source>
</reference>
<keyword evidence="6 7" id="KW-0472">Membrane</keyword>
<feature type="domain" description="Sulfatase N-terminal" evidence="8">
    <location>
        <begin position="246"/>
        <end position="536"/>
    </location>
</feature>
<dbReference type="AlphaFoldDB" id="A0A7Z7HTL2"/>
<keyword evidence="5 7" id="KW-1133">Transmembrane helix</keyword>
<keyword evidence="3" id="KW-0808">Transferase</keyword>
<dbReference type="GO" id="GO:0016776">
    <property type="term" value="F:phosphotransferase activity, phosphate group as acceptor"/>
    <property type="evidence" value="ECO:0007669"/>
    <property type="project" value="TreeGrafter"/>
</dbReference>
<organism evidence="9 10">
    <name type="scientific">Sterolibacterium denitrificans</name>
    <dbReference type="NCBI Taxonomy" id="157592"/>
    <lineage>
        <taxon>Bacteria</taxon>
        <taxon>Pseudomonadati</taxon>
        <taxon>Pseudomonadota</taxon>
        <taxon>Betaproteobacteria</taxon>
        <taxon>Nitrosomonadales</taxon>
        <taxon>Sterolibacteriaceae</taxon>
        <taxon>Sterolibacterium</taxon>
    </lineage>
</organism>
<evidence type="ECO:0000259" key="8">
    <source>
        <dbReference type="Pfam" id="PF00884"/>
    </source>
</evidence>
<dbReference type="PANTHER" id="PTHR30443">
    <property type="entry name" value="INNER MEMBRANE PROTEIN"/>
    <property type="match status" value="1"/>
</dbReference>
<evidence type="ECO:0000313" key="10">
    <source>
        <dbReference type="Proteomes" id="UP000242886"/>
    </source>
</evidence>
<feature type="transmembrane region" description="Helical" evidence="7">
    <location>
        <begin position="100"/>
        <end position="127"/>
    </location>
</feature>
<dbReference type="Pfam" id="PF00884">
    <property type="entry name" value="Sulfatase"/>
    <property type="match status" value="1"/>
</dbReference>
<dbReference type="Proteomes" id="UP000242886">
    <property type="component" value="Chromosome SDENCHOL"/>
</dbReference>
<dbReference type="GO" id="GO:0009244">
    <property type="term" value="P:lipopolysaccharide core region biosynthetic process"/>
    <property type="evidence" value="ECO:0007669"/>
    <property type="project" value="TreeGrafter"/>
</dbReference>
<dbReference type="InterPro" id="IPR000917">
    <property type="entry name" value="Sulfatase_N"/>
</dbReference>
<dbReference type="SUPFAM" id="SSF53649">
    <property type="entry name" value="Alkaline phosphatase-like"/>
    <property type="match status" value="1"/>
</dbReference>
<keyword evidence="9" id="KW-0378">Hydrolase</keyword>
<keyword evidence="10" id="KW-1185">Reference proteome</keyword>
<evidence type="ECO:0000256" key="4">
    <source>
        <dbReference type="ARBA" id="ARBA00022692"/>
    </source>
</evidence>
<feature type="transmembrane region" description="Helical" evidence="7">
    <location>
        <begin position="37"/>
        <end position="55"/>
    </location>
</feature>
<feature type="transmembrane region" description="Helical" evidence="7">
    <location>
        <begin position="62"/>
        <end position="80"/>
    </location>
</feature>
<accession>A0A7Z7HTL2</accession>
<keyword evidence="2" id="KW-1003">Cell membrane</keyword>
<dbReference type="GO" id="GO:0005886">
    <property type="term" value="C:plasma membrane"/>
    <property type="evidence" value="ECO:0007669"/>
    <property type="project" value="UniProtKB-SubCell"/>
</dbReference>
<dbReference type="RefSeq" id="WP_067170154.1">
    <property type="nucleotide sequence ID" value="NZ_LFZK01000001.1"/>
</dbReference>
<gene>
    <name evidence="9" type="ORF">SDENCHOL_21073</name>
</gene>
<dbReference type="InterPro" id="IPR058130">
    <property type="entry name" value="PEA_transf_C"/>
</dbReference>
<sequence>MTTRPWIQGLIACIALLAVNAPNLTLALSSPNIQQSFATVIAPAFLLCVALYVLLPRFTPWLLIFLAPLALLETLYIMRYERPTDEQIFAIIRESNFQEATAWLGPAGLLLLACALLLLLTALGLVWRYRRTFPVLPRRWRIILLTAGLSALGLIHLSSLADFHDPLEENTAQVNPDQARSEQLSADLIGEFRKPTLNDLFPWGVPLRIQRYLTLQKGMNNARETLGQFRFDAQQSPKNASDDEIVLLVIGETGRPDRWQLNGYERPTNPRLKSMPGVVSLTNATTGWAWTRMSVPVIISRKPSSLKLSYFPERSIVGAFREAGFWTAWYSTQGALGFHESAVALYAGEAEDVRFINPAGYRSPGAYDTDLLTTLDTALARPERKKFIVLHTLGSHFNYAHRVPPEFEVFKPSLRGEQRPDLHDRNQKELLNNSYDNSIRYTDHVLAEIVQRLNASGKVASLLYIADHGENLFDGDCDKSGHGHNTEYDYRVAALWWNGSEFSQRHPEKVAAITAHRDSPWSTENVFDTLLDAADISLPPQSYGTKSLLQKDFSIQPRWIQSGMFFDEALREGNCHVLAHPAAKKSRDKR</sequence>
<evidence type="ECO:0000256" key="5">
    <source>
        <dbReference type="ARBA" id="ARBA00022989"/>
    </source>
</evidence>
<proteinExistence type="predicted"/>
<protein>
    <submittedName>
        <fullName evidence="9">Membrane-associated, metal-dependent hydrolase</fullName>
    </submittedName>
</protein>
<comment type="subcellular location">
    <subcellularLocation>
        <location evidence="1">Cell membrane</location>
        <topology evidence="1">Multi-pass membrane protein</topology>
    </subcellularLocation>
</comment>
<evidence type="ECO:0000256" key="2">
    <source>
        <dbReference type="ARBA" id="ARBA00022475"/>
    </source>
</evidence>
<dbReference type="CDD" id="cd16017">
    <property type="entry name" value="LptA"/>
    <property type="match status" value="1"/>
</dbReference>
<dbReference type="PANTHER" id="PTHR30443:SF0">
    <property type="entry name" value="PHOSPHOETHANOLAMINE TRANSFERASE EPTA"/>
    <property type="match status" value="1"/>
</dbReference>
<feature type="transmembrane region" description="Helical" evidence="7">
    <location>
        <begin position="139"/>
        <end position="157"/>
    </location>
</feature>
<evidence type="ECO:0000256" key="6">
    <source>
        <dbReference type="ARBA" id="ARBA00023136"/>
    </source>
</evidence>
<dbReference type="Gene3D" id="3.40.720.10">
    <property type="entry name" value="Alkaline Phosphatase, subunit A"/>
    <property type="match status" value="1"/>
</dbReference>
<dbReference type="GO" id="GO:0016787">
    <property type="term" value="F:hydrolase activity"/>
    <property type="evidence" value="ECO:0007669"/>
    <property type="project" value="UniProtKB-KW"/>
</dbReference>
<evidence type="ECO:0000256" key="3">
    <source>
        <dbReference type="ARBA" id="ARBA00022679"/>
    </source>
</evidence>
<dbReference type="OrthoDB" id="9786870at2"/>
<evidence type="ECO:0000256" key="7">
    <source>
        <dbReference type="SAM" id="Phobius"/>
    </source>
</evidence>
<evidence type="ECO:0000313" key="9">
    <source>
        <dbReference type="EMBL" id="SMB30998.1"/>
    </source>
</evidence>
<dbReference type="EMBL" id="LT837803">
    <property type="protein sequence ID" value="SMB30998.1"/>
    <property type="molecule type" value="Genomic_DNA"/>
</dbReference>
<dbReference type="InterPro" id="IPR017850">
    <property type="entry name" value="Alkaline_phosphatase_core_sf"/>
</dbReference>